<organism evidence="13 14">
    <name type="scientific">Acidovorax soli</name>
    <dbReference type="NCBI Taxonomy" id="592050"/>
    <lineage>
        <taxon>Bacteria</taxon>
        <taxon>Pseudomonadati</taxon>
        <taxon>Pseudomonadota</taxon>
        <taxon>Betaproteobacteria</taxon>
        <taxon>Burkholderiales</taxon>
        <taxon>Comamonadaceae</taxon>
        <taxon>Acidovorax</taxon>
    </lineage>
</organism>
<comment type="subunit">
    <text evidence="2">Homotrimer.</text>
</comment>
<dbReference type="GO" id="GO:0006811">
    <property type="term" value="P:monoatomic ion transport"/>
    <property type="evidence" value="ECO:0007669"/>
    <property type="project" value="UniProtKB-KW"/>
</dbReference>
<feature type="domain" description="Porin" evidence="12">
    <location>
        <begin position="13"/>
        <end position="342"/>
    </location>
</feature>
<evidence type="ECO:0000256" key="4">
    <source>
        <dbReference type="ARBA" id="ARBA00022452"/>
    </source>
</evidence>
<dbReference type="InterPro" id="IPR033900">
    <property type="entry name" value="Gram_neg_porin_domain"/>
</dbReference>
<dbReference type="PANTHER" id="PTHR34501:SF9">
    <property type="entry name" value="MAJOR OUTER MEMBRANE PROTEIN P.IA"/>
    <property type="match status" value="1"/>
</dbReference>
<dbReference type="CDD" id="cd00342">
    <property type="entry name" value="gram_neg_porins"/>
    <property type="match status" value="1"/>
</dbReference>
<evidence type="ECO:0000313" key="13">
    <source>
        <dbReference type="EMBL" id="MBB6559964.1"/>
    </source>
</evidence>
<evidence type="ECO:0000256" key="10">
    <source>
        <dbReference type="ARBA" id="ARBA00023237"/>
    </source>
</evidence>
<evidence type="ECO:0000256" key="5">
    <source>
        <dbReference type="ARBA" id="ARBA00022692"/>
    </source>
</evidence>
<evidence type="ECO:0000256" key="6">
    <source>
        <dbReference type="ARBA" id="ARBA00022729"/>
    </source>
</evidence>
<evidence type="ECO:0000256" key="9">
    <source>
        <dbReference type="ARBA" id="ARBA00023136"/>
    </source>
</evidence>
<accession>A0A7X0U9L4</accession>
<evidence type="ECO:0000256" key="2">
    <source>
        <dbReference type="ARBA" id="ARBA00011233"/>
    </source>
</evidence>
<dbReference type="Gene3D" id="2.40.160.10">
    <property type="entry name" value="Porin"/>
    <property type="match status" value="1"/>
</dbReference>
<dbReference type="InterPro" id="IPR050298">
    <property type="entry name" value="Gram-neg_bact_OMP"/>
</dbReference>
<comment type="subcellular location">
    <subcellularLocation>
        <location evidence="1">Cell outer membrane</location>
        <topology evidence="1">Multi-pass membrane protein</topology>
    </subcellularLocation>
</comment>
<proteinExistence type="predicted"/>
<keyword evidence="4" id="KW-1134">Transmembrane beta strand</keyword>
<dbReference type="Pfam" id="PF13609">
    <property type="entry name" value="Porin_4"/>
    <property type="match status" value="1"/>
</dbReference>
<keyword evidence="14" id="KW-1185">Reference proteome</keyword>
<feature type="signal peptide" evidence="11">
    <location>
        <begin position="1"/>
        <end position="26"/>
    </location>
</feature>
<evidence type="ECO:0000259" key="12">
    <source>
        <dbReference type="Pfam" id="PF13609"/>
    </source>
</evidence>
<keyword evidence="8" id="KW-0626">Porin</keyword>
<keyword evidence="3" id="KW-0813">Transport</keyword>
<evidence type="ECO:0000256" key="7">
    <source>
        <dbReference type="ARBA" id="ARBA00023065"/>
    </source>
</evidence>
<dbReference type="GO" id="GO:0009279">
    <property type="term" value="C:cell outer membrane"/>
    <property type="evidence" value="ECO:0007669"/>
    <property type="project" value="UniProtKB-SubCell"/>
</dbReference>
<feature type="chain" id="PRO_5030972099" evidence="11">
    <location>
        <begin position="27"/>
        <end position="365"/>
    </location>
</feature>
<keyword evidence="5" id="KW-0812">Transmembrane</keyword>
<evidence type="ECO:0000256" key="3">
    <source>
        <dbReference type="ARBA" id="ARBA00022448"/>
    </source>
</evidence>
<comment type="caution">
    <text evidence="13">The sequence shown here is derived from an EMBL/GenBank/DDBJ whole genome shotgun (WGS) entry which is preliminary data.</text>
</comment>
<reference evidence="13 14" key="1">
    <citation type="submission" date="2020-08" db="EMBL/GenBank/DDBJ databases">
        <title>Functional genomics of gut bacteria from endangered species of beetles.</title>
        <authorList>
            <person name="Carlos-Shanley C."/>
        </authorList>
    </citation>
    <scope>NUCLEOTIDE SEQUENCE [LARGE SCALE GENOMIC DNA]</scope>
    <source>
        <strain evidence="13 14">S00198</strain>
    </source>
</reference>
<dbReference type="SUPFAM" id="SSF56935">
    <property type="entry name" value="Porins"/>
    <property type="match status" value="1"/>
</dbReference>
<protein>
    <submittedName>
        <fullName evidence="13">Putative porin</fullName>
    </submittedName>
</protein>
<evidence type="ECO:0000256" key="11">
    <source>
        <dbReference type="SAM" id="SignalP"/>
    </source>
</evidence>
<keyword evidence="9" id="KW-0472">Membrane</keyword>
<dbReference type="AlphaFoldDB" id="A0A7X0U9L4"/>
<keyword evidence="7" id="KW-0406">Ion transport</keyword>
<dbReference type="GO" id="GO:0015288">
    <property type="term" value="F:porin activity"/>
    <property type="evidence" value="ECO:0007669"/>
    <property type="project" value="UniProtKB-KW"/>
</dbReference>
<evidence type="ECO:0000313" key="14">
    <source>
        <dbReference type="Proteomes" id="UP000575083"/>
    </source>
</evidence>
<dbReference type="Proteomes" id="UP000575083">
    <property type="component" value="Unassembled WGS sequence"/>
</dbReference>
<dbReference type="GO" id="GO:0046930">
    <property type="term" value="C:pore complex"/>
    <property type="evidence" value="ECO:0007669"/>
    <property type="project" value="UniProtKB-KW"/>
</dbReference>
<sequence length="365" mass="37893">MQKKHISPLSLAACAALLAAAPAAQAQSSVTLFTLVDLNVSHYSAGARSGGGSVTSMNDGTTNGLNGSRWGIRTVEDLGGGLKAGVLLENGFNADNGTFGQGGRAFGRQGFVWLSSASVGELRLGRQYILEDSVMGLSNPFTNALTLNPGTGVTNAGKALPLWLNAPRADNVLQVQTVNYSGFQAAAQVAPGEGTADRFYGIKLSYAQGPFNSALSYEWNRSRTTGDNVNKSLTVAANYNFGVVKVLGGVQRNRDLATTSVNGAFTGNNLTVTGTNTFAMDQSDGSTIGVEVPVGSFVLLGANYTRVKYANAAGQNDTLGKVAVGARYALSKNTFLYASASQATGGLKDFISQKSVTQIGVRTAF</sequence>
<name>A0A7X0U9L4_9BURK</name>
<keyword evidence="6 11" id="KW-0732">Signal</keyword>
<dbReference type="InterPro" id="IPR023614">
    <property type="entry name" value="Porin_dom_sf"/>
</dbReference>
<evidence type="ECO:0000256" key="8">
    <source>
        <dbReference type="ARBA" id="ARBA00023114"/>
    </source>
</evidence>
<keyword evidence="10" id="KW-0998">Cell outer membrane</keyword>
<dbReference type="RefSeq" id="WP_184857478.1">
    <property type="nucleotide sequence ID" value="NZ_JACHLK010000004.1"/>
</dbReference>
<gene>
    <name evidence="13" type="ORF">HNP48_002636</name>
</gene>
<evidence type="ECO:0000256" key="1">
    <source>
        <dbReference type="ARBA" id="ARBA00004571"/>
    </source>
</evidence>
<dbReference type="EMBL" id="JACHLK010000004">
    <property type="protein sequence ID" value="MBB6559964.1"/>
    <property type="molecule type" value="Genomic_DNA"/>
</dbReference>
<dbReference type="PANTHER" id="PTHR34501">
    <property type="entry name" value="PROTEIN YDDL-RELATED"/>
    <property type="match status" value="1"/>
</dbReference>